<dbReference type="InterPro" id="IPR036236">
    <property type="entry name" value="Znf_C2H2_sf"/>
</dbReference>
<feature type="compositionally biased region" description="Basic and acidic residues" evidence="1">
    <location>
        <begin position="344"/>
        <end position="359"/>
    </location>
</feature>
<feature type="compositionally biased region" description="Basic and acidic residues" evidence="1">
    <location>
        <begin position="213"/>
        <end position="224"/>
    </location>
</feature>
<dbReference type="SUPFAM" id="SSF57667">
    <property type="entry name" value="beta-beta-alpha zinc fingers"/>
    <property type="match status" value="1"/>
</dbReference>
<evidence type="ECO:0000256" key="1">
    <source>
        <dbReference type="SAM" id="MobiDB-lite"/>
    </source>
</evidence>
<comment type="caution">
    <text evidence="3">The sequence shown here is derived from an EMBL/GenBank/DDBJ whole genome shotgun (WGS) entry which is preliminary data.</text>
</comment>
<dbReference type="InterPro" id="IPR013087">
    <property type="entry name" value="Znf_C2H2_type"/>
</dbReference>
<gene>
    <name evidence="3" type="ORF">Pcinc_020170</name>
</gene>
<feature type="region of interest" description="Disordered" evidence="1">
    <location>
        <begin position="331"/>
        <end position="390"/>
    </location>
</feature>
<feature type="compositionally biased region" description="Pro residues" evidence="1">
    <location>
        <begin position="369"/>
        <end position="390"/>
    </location>
</feature>
<evidence type="ECO:0000313" key="4">
    <source>
        <dbReference type="Proteomes" id="UP001286313"/>
    </source>
</evidence>
<accession>A0AAE1FNB0</accession>
<feature type="region of interest" description="Disordered" evidence="1">
    <location>
        <begin position="23"/>
        <end position="60"/>
    </location>
</feature>
<evidence type="ECO:0000259" key="2">
    <source>
        <dbReference type="PROSITE" id="PS00028"/>
    </source>
</evidence>
<feature type="compositionally biased region" description="Basic and acidic residues" evidence="1">
    <location>
        <begin position="154"/>
        <end position="170"/>
    </location>
</feature>
<dbReference type="AlphaFoldDB" id="A0AAE1FNB0"/>
<keyword evidence="4" id="KW-1185">Reference proteome</keyword>
<dbReference type="PROSITE" id="PS00028">
    <property type="entry name" value="ZINC_FINGER_C2H2_1"/>
    <property type="match status" value="1"/>
</dbReference>
<feature type="domain" description="C2H2-type" evidence="2">
    <location>
        <begin position="109"/>
        <end position="131"/>
    </location>
</feature>
<dbReference type="EMBL" id="JAWQEG010002036">
    <property type="protein sequence ID" value="KAK3874938.1"/>
    <property type="molecule type" value="Genomic_DNA"/>
</dbReference>
<protein>
    <recommendedName>
        <fullName evidence="2">C2H2-type domain-containing protein</fullName>
    </recommendedName>
</protein>
<feature type="compositionally biased region" description="Basic and acidic residues" evidence="1">
    <location>
        <begin position="232"/>
        <end position="280"/>
    </location>
</feature>
<sequence>MDEKEQLKYRGIGAILSNICNAAQDNSEEKHGAPPEDVNSSNKRPKVDNDMNTEMSEVPEKWSDKTQFNDDHYEEYFKDKNSKLAEKHGEGIITASYIEHKHGNIGYYCQLCCRKMFSRKTLGSHCRGLKHLQTVKMKELKEKDDSDGPNFMQDGKEGRGRGKEEMDRGHQKGAGNRGWERGRGRGWKDGQGRGRGQDFGHDRGMDLRGLGSDWERGRGRDWEQGRGWGRGQGRDWEGRRGRDWEGGRGRDWEGGRGRDWEEGGEREWERGQSREWERGQSREWEIWQGREWEGGRGRDDWNNSIRSRDDYYGRSQRDYWGRFPFDEDDRSRRGGPYYRGESPYSDRRRYDDRNYDRFDSVVPRRPLRTPSPPQIKTPSPPPIRTPVPPPAPRITPAESLANGTTGLLLKKLASCSVKTDSDEDVAMNVLVTIIKSLKQFKDTRGSKVAVHLLDDIAVKLNVMKGIRAITSEAKQK</sequence>
<dbReference type="Proteomes" id="UP001286313">
    <property type="component" value="Unassembled WGS sequence"/>
</dbReference>
<reference evidence="3" key="1">
    <citation type="submission" date="2023-10" db="EMBL/GenBank/DDBJ databases">
        <title>Genome assemblies of two species of porcelain crab, Petrolisthes cinctipes and Petrolisthes manimaculis (Anomura: Porcellanidae).</title>
        <authorList>
            <person name="Angst P."/>
        </authorList>
    </citation>
    <scope>NUCLEOTIDE SEQUENCE</scope>
    <source>
        <strain evidence="3">PB745_01</strain>
        <tissue evidence="3">Gill</tissue>
    </source>
</reference>
<proteinExistence type="predicted"/>
<organism evidence="3 4">
    <name type="scientific">Petrolisthes cinctipes</name>
    <name type="common">Flat porcelain crab</name>
    <dbReference type="NCBI Taxonomy" id="88211"/>
    <lineage>
        <taxon>Eukaryota</taxon>
        <taxon>Metazoa</taxon>
        <taxon>Ecdysozoa</taxon>
        <taxon>Arthropoda</taxon>
        <taxon>Crustacea</taxon>
        <taxon>Multicrustacea</taxon>
        <taxon>Malacostraca</taxon>
        <taxon>Eumalacostraca</taxon>
        <taxon>Eucarida</taxon>
        <taxon>Decapoda</taxon>
        <taxon>Pleocyemata</taxon>
        <taxon>Anomura</taxon>
        <taxon>Galatheoidea</taxon>
        <taxon>Porcellanidae</taxon>
        <taxon>Petrolisthes</taxon>
    </lineage>
</organism>
<evidence type="ECO:0000313" key="3">
    <source>
        <dbReference type="EMBL" id="KAK3874938.1"/>
    </source>
</evidence>
<feature type="compositionally biased region" description="Basic and acidic residues" evidence="1">
    <location>
        <begin position="178"/>
        <end position="206"/>
    </location>
</feature>
<feature type="region of interest" description="Disordered" evidence="1">
    <location>
        <begin position="141"/>
        <end position="280"/>
    </location>
</feature>
<name>A0AAE1FNB0_PETCI</name>